<sequence>MSDGTSVGKISLEVDLQGDMKQQISDMANNLGTALKTSLEKATSGMLSGLEKVIGTAMQNINTSINEGLEKMKSQMDGFIKSIQAMTSKIKVPTKMPVSTNMVPAMNPVIPSVSPRGPPAMATGINGAAIQAEIDKVTSHLDLVNQKIELQKEKLSGLKESYDRALNPNTKNKLGMQINNTELSIMKLIEASDKMGFKLNDLDAKMNGTSQTTSKLGASVKVATNKIKESTNAINNSMGPVGKTADVIGGKFDKMGRMINSALKRVLIMATLYKVIRGFMSYMSSALATNEQFSNSLAIVKSNLQVAFIPIFNAILPALNTMMSALARVTTYIASFVSVLGGSTFKASTASAKALNKQKAAISGVGAATKKTAKEMERALAGFDEITNLNSPETPDAGGGGGGGSSAPIVSPGIDMSKFESGLRSFLDKLDPYLEPARQALDRLKEAFEPLKQNLFDGLKWLMDEVLIPIGKWVLKDVVPKFIDMLSASIKILNAVIEVLKPIFKWLWDNVLNPLAEWTGGVIVAVLDGIVEELETLATQITDTWKHVKEVWTTTRKFLVDTWESIKTKSRELWNNIVRTIKNAFNGIQEWFSGVFTGAWNGIKRAFSGVGSFFSGIWTTIKNTFTTIGHVIGTGIGNAFKTVVNSIIRFAENTINGFIRAINRAISLINKIPGVNISRLATLNIPKLATGGMIEQPTLAMVGEAGKEAVLPIDKDRGAMKQIADMLASEMGGGGGDFETTAEVDGDVLFKIVMRRLNKRRRQKGLPIIEY</sequence>
<dbReference type="EMBL" id="JAFNJU010000003">
    <property type="protein sequence ID" value="MBO1264377.1"/>
    <property type="molecule type" value="Genomic_DNA"/>
</dbReference>
<proteinExistence type="predicted"/>
<evidence type="ECO:0000313" key="1">
    <source>
        <dbReference type="EMBL" id="MBO1264377.1"/>
    </source>
</evidence>
<protein>
    <recommendedName>
        <fullName evidence="3">Phage-related protein</fullName>
    </recommendedName>
</protein>
<accession>A0A939H535</accession>
<reference evidence="1" key="1">
    <citation type="submission" date="2021-03" db="EMBL/GenBank/DDBJ databases">
        <title>Proteiniclasticum marinus sp. nov., isolated from tidal flat sediment.</title>
        <authorList>
            <person name="Namirimu T."/>
            <person name="Yang J.-A."/>
            <person name="Yang S.-H."/>
            <person name="Kim Y.-J."/>
            <person name="Kwon K.K."/>
        </authorList>
    </citation>
    <scope>NUCLEOTIDE SEQUENCE</scope>
    <source>
        <strain evidence="1">SCR006</strain>
    </source>
</reference>
<dbReference type="Proteomes" id="UP000664218">
    <property type="component" value="Unassembled WGS sequence"/>
</dbReference>
<dbReference type="SUPFAM" id="SSF48371">
    <property type="entry name" value="ARM repeat"/>
    <property type="match status" value="1"/>
</dbReference>
<organism evidence="1 2">
    <name type="scientific">Proteiniclasticum aestuarii</name>
    <dbReference type="NCBI Taxonomy" id="2817862"/>
    <lineage>
        <taxon>Bacteria</taxon>
        <taxon>Bacillati</taxon>
        <taxon>Bacillota</taxon>
        <taxon>Clostridia</taxon>
        <taxon>Eubacteriales</taxon>
        <taxon>Clostridiaceae</taxon>
        <taxon>Proteiniclasticum</taxon>
    </lineage>
</organism>
<dbReference type="AlphaFoldDB" id="A0A939H535"/>
<dbReference type="Gene3D" id="1.20.120.20">
    <property type="entry name" value="Apolipoprotein"/>
    <property type="match status" value="1"/>
</dbReference>
<dbReference type="InterPro" id="IPR016024">
    <property type="entry name" value="ARM-type_fold"/>
</dbReference>
<name>A0A939H535_9CLOT</name>
<gene>
    <name evidence="1" type="ORF">J3A84_04890</name>
</gene>
<keyword evidence="2" id="KW-1185">Reference proteome</keyword>
<dbReference type="RefSeq" id="WP_207598891.1">
    <property type="nucleotide sequence ID" value="NZ_JAFNJU010000003.1"/>
</dbReference>
<evidence type="ECO:0008006" key="3">
    <source>
        <dbReference type="Google" id="ProtNLM"/>
    </source>
</evidence>
<comment type="caution">
    <text evidence="1">The sequence shown here is derived from an EMBL/GenBank/DDBJ whole genome shotgun (WGS) entry which is preliminary data.</text>
</comment>
<evidence type="ECO:0000313" key="2">
    <source>
        <dbReference type="Proteomes" id="UP000664218"/>
    </source>
</evidence>